<comment type="cofactor">
    <cofactor evidence="1 8">
        <name>heme</name>
        <dbReference type="ChEBI" id="CHEBI:30413"/>
    </cofactor>
</comment>
<name>A0AA38NK16_9AGAR</name>
<organism evidence="11 12">
    <name type="scientific">Lentinula aff. detonsa</name>
    <dbReference type="NCBI Taxonomy" id="2804958"/>
    <lineage>
        <taxon>Eukaryota</taxon>
        <taxon>Fungi</taxon>
        <taxon>Dikarya</taxon>
        <taxon>Basidiomycota</taxon>
        <taxon>Agaricomycotina</taxon>
        <taxon>Agaricomycetes</taxon>
        <taxon>Agaricomycetidae</taxon>
        <taxon>Agaricales</taxon>
        <taxon>Marasmiineae</taxon>
        <taxon>Omphalotaceae</taxon>
        <taxon>Lentinula</taxon>
    </lineage>
</organism>
<feature type="binding site" description="axial binding residue" evidence="8">
    <location>
        <position position="515"/>
    </location>
    <ligand>
        <name>heme</name>
        <dbReference type="ChEBI" id="CHEBI:30413"/>
    </ligand>
    <ligandPart>
        <name>Fe</name>
        <dbReference type="ChEBI" id="CHEBI:18248"/>
    </ligandPart>
</feature>
<accession>A0AA38NK16</accession>
<dbReference type="GO" id="GO:0005506">
    <property type="term" value="F:iron ion binding"/>
    <property type="evidence" value="ECO:0007669"/>
    <property type="project" value="InterPro"/>
</dbReference>
<dbReference type="PANTHER" id="PTHR24287">
    <property type="entry name" value="P450, PUTATIVE (EUROFUNG)-RELATED"/>
    <property type="match status" value="1"/>
</dbReference>
<gene>
    <name evidence="11" type="ORF">GGU10DRAFT_276763</name>
</gene>
<dbReference type="PRINTS" id="PR00463">
    <property type="entry name" value="EP450I"/>
</dbReference>
<feature type="transmembrane region" description="Helical" evidence="10">
    <location>
        <begin position="42"/>
        <end position="62"/>
    </location>
</feature>
<evidence type="ECO:0000256" key="9">
    <source>
        <dbReference type="RuleBase" id="RU000461"/>
    </source>
</evidence>
<evidence type="ECO:0000256" key="10">
    <source>
        <dbReference type="SAM" id="Phobius"/>
    </source>
</evidence>
<dbReference type="EMBL" id="MU793518">
    <property type="protein sequence ID" value="KAJ3781864.1"/>
    <property type="molecule type" value="Genomic_DNA"/>
</dbReference>
<evidence type="ECO:0000256" key="5">
    <source>
        <dbReference type="ARBA" id="ARBA00023002"/>
    </source>
</evidence>
<evidence type="ECO:0000256" key="7">
    <source>
        <dbReference type="ARBA" id="ARBA00023033"/>
    </source>
</evidence>
<dbReference type="Proteomes" id="UP001163798">
    <property type="component" value="Unassembled WGS sequence"/>
</dbReference>
<evidence type="ECO:0000256" key="2">
    <source>
        <dbReference type="ARBA" id="ARBA00010617"/>
    </source>
</evidence>
<keyword evidence="6 8" id="KW-0408">Iron</keyword>
<dbReference type="Gene3D" id="1.10.630.10">
    <property type="entry name" value="Cytochrome P450"/>
    <property type="match status" value="1"/>
</dbReference>
<dbReference type="Pfam" id="PF00067">
    <property type="entry name" value="p450"/>
    <property type="match status" value="1"/>
</dbReference>
<dbReference type="SUPFAM" id="SSF48264">
    <property type="entry name" value="Cytochrome P450"/>
    <property type="match status" value="1"/>
</dbReference>
<keyword evidence="4 8" id="KW-0479">Metal-binding</keyword>
<proteinExistence type="inferred from homology"/>
<evidence type="ECO:0000256" key="3">
    <source>
        <dbReference type="ARBA" id="ARBA00022617"/>
    </source>
</evidence>
<evidence type="ECO:0000256" key="1">
    <source>
        <dbReference type="ARBA" id="ARBA00001971"/>
    </source>
</evidence>
<keyword evidence="10" id="KW-0812">Transmembrane</keyword>
<evidence type="ECO:0000256" key="4">
    <source>
        <dbReference type="ARBA" id="ARBA00022723"/>
    </source>
</evidence>
<comment type="similarity">
    <text evidence="2 9">Belongs to the cytochrome P450 family.</text>
</comment>
<dbReference type="InterPro" id="IPR017972">
    <property type="entry name" value="Cyt_P450_CS"/>
</dbReference>
<reference evidence="11" key="1">
    <citation type="submission" date="2022-08" db="EMBL/GenBank/DDBJ databases">
        <authorList>
            <consortium name="DOE Joint Genome Institute"/>
            <person name="Min B."/>
            <person name="Riley R."/>
            <person name="Sierra-Patev S."/>
            <person name="Naranjo-Ortiz M."/>
            <person name="Looney B."/>
            <person name="Konkel Z."/>
            <person name="Slot J.C."/>
            <person name="Sakamoto Y."/>
            <person name="Steenwyk J.L."/>
            <person name="Rokas A."/>
            <person name="Carro J."/>
            <person name="Camarero S."/>
            <person name="Ferreira P."/>
            <person name="Molpeceres G."/>
            <person name="Ruiz-Duenas F.J."/>
            <person name="Serrano A."/>
            <person name="Henrissat B."/>
            <person name="Drula E."/>
            <person name="Hughes K.W."/>
            <person name="Mata J.L."/>
            <person name="Ishikawa N.K."/>
            <person name="Vargas-Isla R."/>
            <person name="Ushijima S."/>
            <person name="Smith C.A."/>
            <person name="Ahrendt S."/>
            <person name="Andreopoulos W."/>
            <person name="He G."/>
            <person name="Labutti K."/>
            <person name="Lipzen A."/>
            <person name="Ng V."/>
            <person name="Sandor L."/>
            <person name="Barry K."/>
            <person name="Martinez A.T."/>
            <person name="Xiao Y."/>
            <person name="Gibbons J.G."/>
            <person name="Terashima K."/>
            <person name="Hibbett D.S."/>
            <person name="Grigoriev I.V."/>
        </authorList>
    </citation>
    <scope>NUCLEOTIDE SEQUENCE</scope>
    <source>
        <strain evidence="11">TFB10291</strain>
    </source>
</reference>
<dbReference type="InterPro" id="IPR047146">
    <property type="entry name" value="Cyt_P450_E_CYP52_fungi"/>
</dbReference>
<keyword evidence="5 9" id="KW-0560">Oxidoreductase</keyword>
<keyword evidence="12" id="KW-1185">Reference proteome</keyword>
<comment type="caution">
    <text evidence="11">The sequence shown here is derived from an EMBL/GenBank/DDBJ whole genome shotgun (WGS) entry which is preliminary data.</text>
</comment>
<protein>
    <submittedName>
        <fullName evidence="11">Cytochrome P450 monooxygenase pc-1</fullName>
    </submittedName>
</protein>
<dbReference type="PANTHER" id="PTHR24287:SF1">
    <property type="entry name" value="P450, PUTATIVE (EUROFUNG)-RELATED"/>
    <property type="match status" value="1"/>
</dbReference>
<dbReference type="InterPro" id="IPR002401">
    <property type="entry name" value="Cyt_P450_E_grp-I"/>
</dbReference>
<evidence type="ECO:0000256" key="6">
    <source>
        <dbReference type="ARBA" id="ARBA00023004"/>
    </source>
</evidence>
<evidence type="ECO:0000313" key="12">
    <source>
        <dbReference type="Proteomes" id="UP001163798"/>
    </source>
</evidence>
<dbReference type="InterPro" id="IPR036396">
    <property type="entry name" value="Cyt_P450_sf"/>
</dbReference>
<dbReference type="GO" id="GO:0004497">
    <property type="term" value="F:monooxygenase activity"/>
    <property type="evidence" value="ECO:0007669"/>
    <property type="project" value="UniProtKB-KW"/>
</dbReference>
<keyword evidence="7 9" id="KW-0503">Monooxygenase</keyword>
<sequence>MYLTPGFHFVLKSLPVLLGYPATIACVLRIGFSQFGVVLPRWTLMLAAIFSLPCLAIFQYALKQLNQRRRATALGCQLIPKAKFKWPGNIDFISILDDSFKNGYLVDAISELLQSYGTVFNMNILWEDYIFTDNPEYMRIMLATRFHNYEKGMRFQNCMHSFLGTGVFNSDAQTNINQFRFHRTMTRPFFNRIRIRDFEIFHRHSELMIANIKKRMEEGYAIDFQQDVISRFTLDVATEFLFGHCMNALAATLPYPQNVPPSQIPVSDLSQSSAVSEFSAAFRQVQEIAIERQTIGWMWPLAEMWEDKSKRPMQIIHQYIEPIVHEAIIHAAVTPENKEISEDETFLSHLAKSVSDPVIIRDEILNILLAGRDTIACTLTFTMYFLASHPDVLSKLRREICSTIGAVSEPTLESIQGMPYLRAVINAIILIHFMPIRESIHDDIWPSPDPTQKPFYIPARTTADYSFLFMHRRKDLWGPDAEEFDPDRFLDERVQKYQLRNPFQFLPFNAGPRICLGQQFAYNEMSYILIKLLQRFSEITLDMEALDEKSHPPKEWANCPGRKGKEIIFPKMHLTIYVAGGLWIGMGG</sequence>
<dbReference type="GO" id="GO:0020037">
    <property type="term" value="F:heme binding"/>
    <property type="evidence" value="ECO:0007669"/>
    <property type="project" value="InterPro"/>
</dbReference>
<dbReference type="GO" id="GO:0016705">
    <property type="term" value="F:oxidoreductase activity, acting on paired donors, with incorporation or reduction of molecular oxygen"/>
    <property type="evidence" value="ECO:0007669"/>
    <property type="project" value="InterPro"/>
</dbReference>
<dbReference type="InterPro" id="IPR001128">
    <property type="entry name" value="Cyt_P450"/>
</dbReference>
<keyword evidence="10" id="KW-0472">Membrane</keyword>
<evidence type="ECO:0000313" key="11">
    <source>
        <dbReference type="EMBL" id="KAJ3781864.1"/>
    </source>
</evidence>
<dbReference type="PROSITE" id="PS00086">
    <property type="entry name" value="CYTOCHROME_P450"/>
    <property type="match status" value="1"/>
</dbReference>
<evidence type="ECO:0000256" key="8">
    <source>
        <dbReference type="PIRSR" id="PIRSR602401-1"/>
    </source>
</evidence>
<dbReference type="AlphaFoldDB" id="A0AA38NK16"/>
<keyword evidence="10" id="KW-1133">Transmembrane helix</keyword>
<keyword evidence="3 8" id="KW-0349">Heme</keyword>
<dbReference type="PRINTS" id="PR00385">
    <property type="entry name" value="P450"/>
</dbReference>
<feature type="transmembrane region" description="Helical" evidence="10">
    <location>
        <begin position="6"/>
        <end position="30"/>
    </location>
</feature>